<proteinExistence type="inferred from homology"/>
<accession>A0ABU7DDQ1</accession>
<comment type="similarity">
    <text evidence="6">Belongs to the CIMIP2 family.</text>
</comment>
<comment type="caution">
    <text evidence="9">The sequence shown here is derived from an EMBL/GenBank/DDBJ whole genome shotgun (WGS) entry which is preliminary data.</text>
</comment>
<evidence type="ECO:0000259" key="8">
    <source>
        <dbReference type="Pfam" id="PF10629"/>
    </source>
</evidence>
<keyword evidence="4" id="KW-0966">Cell projection</keyword>
<comment type="subcellular location">
    <subcellularLocation>
        <location evidence="1">Cytoplasm</location>
        <location evidence="1">Cytoskeleton</location>
        <location evidence="1">Cilium axoneme</location>
    </subcellularLocation>
</comment>
<reference evidence="9 10" key="1">
    <citation type="submission" date="2021-06" db="EMBL/GenBank/DDBJ databases">
        <authorList>
            <person name="Palmer J.M."/>
        </authorList>
    </citation>
    <scope>NUCLEOTIDE SEQUENCE [LARGE SCALE GENOMIC DNA]</scope>
    <source>
        <strain evidence="9 10">CL_MEX2019</strain>
        <tissue evidence="9">Muscle</tissue>
    </source>
</reference>
<name>A0ABU7DDQ1_9TELE</name>
<keyword evidence="3" id="KW-0206">Cytoskeleton</keyword>
<dbReference type="Pfam" id="PF10629">
    <property type="entry name" value="CMI2B-like"/>
    <property type="match status" value="1"/>
</dbReference>
<dbReference type="InterPro" id="IPR018902">
    <property type="entry name" value="CMI2A-C-like_dom"/>
</dbReference>
<protein>
    <recommendedName>
        <fullName evidence="7">Ciliary microtubule inner protein 2B</fullName>
    </recommendedName>
</protein>
<dbReference type="PANTHER" id="PTHR22146">
    <property type="entry name" value="CAT EYE SYNDROME CRITICAL REGION PROTEIN 6"/>
    <property type="match status" value="1"/>
</dbReference>
<dbReference type="Proteomes" id="UP001352852">
    <property type="component" value="Unassembled WGS sequence"/>
</dbReference>
<evidence type="ECO:0000313" key="10">
    <source>
        <dbReference type="Proteomes" id="UP001352852"/>
    </source>
</evidence>
<evidence type="ECO:0000256" key="7">
    <source>
        <dbReference type="ARBA" id="ARBA00041163"/>
    </source>
</evidence>
<sequence>MDESVQERSKALLSNAPYHIPGYTGHCPGLRFNSGKPFGKLTAEVLCQKKHPESDTSRLPVSIPDDVLKKTIPGYSGFIPRSKNYFGCNYSETCRKAMTEVYLENQARLQQRSVHLPVITSCSSQHPNRPKPPLMAVSDDIFLYKPLKPFMPSGNPYQMDEDDPQKYFISGTEHKTSYNYSDEKFFTT</sequence>
<organism evidence="9 10">
    <name type="scientific">Characodon lateralis</name>
    <dbReference type="NCBI Taxonomy" id="208331"/>
    <lineage>
        <taxon>Eukaryota</taxon>
        <taxon>Metazoa</taxon>
        <taxon>Chordata</taxon>
        <taxon>Craniata</taxon>
        <taxon>Vertebrata</taxon>
        <taxon>Euteleostomi</taxon>
        <taxon>Actinopterygii</taxon>
        <taxon>Neopterygii</taxon>
        <taxon>Teleostei</taxon>
        <taxon>Neoteleostei</taxon>
        <taxon>Acanthomorphata</taxon>
        <taxon>Ovalentaria</taxon>
        <taxon>Atherinomorphae</taxon>
        <taxon>Cyprinodontiformes</taxon>
        <taxon>Goodeidae</taxon>
        <taxon>Characodon</taxon>
    </lineage>
</organism>
<gene>
    <name evidence="9" type="ORF">CHARACLAT_003050</name>
</gene>
<evidence type="ECO:0000313" key="9">
    <source>
        <dbReference type="EMBL" id="MED6273082.1"/>
    </source>
</evidence>
<evidence type="ECO:0000256" key="3">
    <source>
        <dbReference type="ARBA" id="ARBA00023212"/>
    </source>
</evidence>
<evidence type="ECO:0000256" key="5">
    <source>
        <dbReference type="ARBA" id="ARBA00035003"/>
    </source>
</evidence>
<keyword evidence="2" id="KW-0963">Cytoplasm</keyword>
<evidence type="ECO:0000256" key="6">
    <source>
        <dbReference type="ARBA" id="ARBA00035661"/>
    </source>
</evidence>
<dbReference type="PANTHER" id="PTHR22146:SF8">
    <property type="entry name" value="PROTEIN FAM166B"/>
    <property type="match status" value="1"/>
</dbReference>
<feature type="domain" description="Ciliary microtubule inner protein 2A-C-like" evidence="8">
    <location>
        <begin position="17"/>
        <end position="58"/>
    </location>
</feature>
<keyword evidence="10" id="KW-1185">Reference proteome</keyword>
<comment type="function">
    <text evidence="5">Microtubule inner protein (MIP) part of the dynein-decorated doublet microtubules (DMTs) in cilia axoneme, which is required for motile cilia beating.</text>
</comment>
<evidence type="ECO:0000256" key="4">
    <source>
        <dbReference type="ARBA" id="ARBA00023273"/>
    </source>
</evidence>
<evidence type="ECO:0000256" key="2">
    <source>
        <dbReference type="ARBA" id="ARBA00022490"/>
    </source>
</evidence>
<evidence type="ECO:0000256" key="1">
    <source>
        <dbReference type="ARBA" id="ARBA00004430"/>
    </source>
</evidence>
<dbReference type="EMBL" id="JAHUTJ010024723">
    <property type="protein sequence ID" value="MED6273082.1"/>
    <property type="molecule type" value="Genomic_DNA"/>
</dbReference>